<dbReference type="RefSeq" id="WP_316973039.1">
    <property type="nucleotide sequence ID" value="NZ_JAWIIJ010000003.1"/>
</dbReference>
<keyword evidence="1" id="KW-0436">Ligase</keyword>
<accession>A0ABU3VVN8</accession>
<dbReference type="InterPro" id="IPR042099">
    <property type="entry name" value="ANL_N_sf"/>
</dbReference>
<sequence>MTGLPERLARLAAEQPGRRALESATECLSYRQLWTEVTALAARLQAQDGQRLGLAGDNSVNWVLADLACRLAGRVCVPIPGFFSSAQRQHLVVSAGLDAILQVADTGSGQPLRAGLWLQPVAKTGEPQAMPVGTGKVTFTSGSTGQPKGVCLAHQQLDATVAALARRLEGVALSRHLCVLPLATLLENIAGVYLPLSLGATVVLRPLAELGFHGSSALDTAQLVAALAAERPDSLILVPELAMVIVQAVAEGQLDPECFRFLAVGGGRVAPELIRRARALSVPLYQGYGLSECGSVVALNVPGDDHLERVGRPLDHLSVSIRETGEILVQGQAYLGYLGEPANRCGEVATGDLGALDQDGFLSVSGRQKNLIITSFGRNISPEWLESELLQTLAVRQALVFGDGEPQPSALLVPRPEQTPEAIREAAQRLNARLPDYARLRCLYLLPWSLTTDQGHITANGRLVRQRLLADLPTLLAPAARVLLVAPASSFTPDGEPSAGLSILSE</sequence>
<feature type="domain" description="AMP-dependent synthetase/ligase" evidence="2">
    <location>
        <begin position="10"/>
        <end position="332"/>
    </location>
</feature>
<protein>
    <submittedName>
        <fullName evidence="3">AMP-binding protein</fullName>
    </submittedName>
</protein>
<reference evidence="3 4" key="1">
    <citation type="submission" date="2023-10" db="EMBL/GenBank/DDBJ databases">
        <title>Characteristics and mechanism of a salt-tolerant marine origin heterotrophic nitrifying- aerobic denitrifying bacteria Marinobacter xestospongiae HN1.</title>
        <authorList>
            <person name="Qi R."/>
        </authorList>
    </citation>
    <scope>NUCLEOTIDE SEQUENCE [LARGE SCALE GENOMIC DNA]</scope>
    <source>
        <strain evidence="3 4">HN1</strain>
    </source>
</reference>
<evidence type="ECO:0000313" key="3">
    <source>
        <dbReference type="EMBL" id="MDV2078230.1"/>
    </source>
</evidence>
<dbReference type="InterPro" id="IPR045851">
    <property type="entry name" value="AMP-bd_C_sf"/>
</dbReference>
<evidence type="ECO:0000259" key="2">
    <source>
        <dbReference type="Pfam" id="PF00501"/>
    </source>
</evidence>
<dbReference type="Pfam" id="PF23562">
    <property type="entry name" value="AMP-binding_C_3"/>
    <property type="match status" value="1"/>
</dbReference>
<dbReference type="PROSITE" id="PS00455">
    <property type="entry name" value="AMP_BINDING"/>
    <property type="match status" value="1"/>
</dbReference>
<proteinExistence type="predicted"/>
<dbReference type="PANTHER" id="PTHR43767:SF8">
    <property type="entry name" value="LONG-CHAIN-FATTY-ACID--COA LIGASE"/>
    <property type="match status" value="1"/>
</dbReference>
<dbReference type="PANTHER" id="PTHR43767">
    <property type="entry name" value="LONG-CHAIN-FATTY-ACID--COA LIGASE"/>
    <property type="match status" value="1"/>
</dbReference>
<organism evidence="3 4">
    <name type="scientific">Marinobacter xestospongiae</name>
    <dbReference type="NCBI Taxonomy" id="994319"/>
    <lineage>
        <taxon>Bacteria</taxon>
        <taxon>Pseudomonadati</taxon>
        <taxon>Pseudomonadota</taxon>
        <taxon>Gammaproteobacteria</taxon>
        <taxon>Pseudomonadales</taxon>
        <taxon>Marinobacteraceae</taxon>
        <taxon>Marinobacter</taxon>
    </lineage>
</organism>
<dbReference type="EMBL" id="JAWIIJ010000003">
    <property type="protein sequence ID" value="MDV2078230.1"/>
    <property type="molecule type" value="Genomic_DNA"/>
</dbReference>
<dbReference type="InterPro" id="IPR020845">
    <property type="entry name" value="AMP-binding_CS"/>
</dbReference>
<dbReference type="Pfam" id="PF00501">
    <property type="entry name" value="AMP-binding"/>
    <property type="match status" value="1"/>
</dbReference>
<gene>
    <name evidence="3" type="ORF">RYS15_06015</name>
</gene>
<dbReference type="SUPFAM" id="SSF56801">
    <property type="entry name" value="Acetyl-CoA synthetase-like"/>
    <property type="match status" value="1"/>
</dbReference>
<dbReference type="InterPro" id="IPR050237">
    <property type="entry name" value="ATP-dep_AMP-bd_enzyme"/>
</dbReference>
<evidence type="ECO:0000256" key="1">
    <source>
        <dbReference type="ARBA" id="ARBA00022598"/>
    </source>
</evidence>
<dbReference type="InterPro" id="IPR000873">
    <property type="entry name" value="AMP-dep_synth/lig_dom"/>
</dbReference>
<keyword evidence="4" id="KW-1185">Reference proteome</keyword>
<dbReference type="Proteomes" id="UP001269819">
    <property type="component" value="Unassembled WGS sequence"/>
</dbReference>
<dbReference type="Gene3D" id="3.30.300.30">
    <property type="match status" value="1"/>
</dbReference>
<dbReference type="Gene3D" id="3.40.50.12780">
    <property type="entry name" value="N-terminal domain of ligase-like"/>
    <property type="match status" value="1"/>
</dbReference>
<evidence type="ECO:0000313" key="4">
    <source>
        <dbReference type="Proteomes" id="UP001269819"/>
    </source>
</evidence>
<comment type="caution">
    <text evidence="3">The sequence shown here is derived from an EMBL/GenBank/DDBJ whole genome shotgun (WGS) entry which is preliminary data.</text>
</comment>
<name>A0ABU3VVN8_9GAMM</name>